<dbReference type="AlphaFoldDB" id="A0AAV5ERY4"/>
<dbReference type="EMBL" id="BQKI01000078">
    <property type="protein sequence ID" value="GJN25162.1"/>
    <property type="molecule type" value="Genomic_DNA"/>
</dbReference>
<sequence length="68" mass="7358">MLLDVDLHLFRRRRLFRQQLSVSACSAASTGATSSEGGVEAEESGRVRLVQIHGGEAHPAAQIELVRS</sequence>
<name>A0AAV5ERY4_ELECO</name>
<comment type="caution">
    <text evidence="1">The sequence shown here is derived from an EMBL/GenBank/DDBJ whole genome shotgun (WGS) entry which is preliminary data.</text>
</comment>
<accession>A0AAV5ERY4</accession>
<proteinExistence type="predicted"/>
<reference evidence="1" key="2">
    <citation type="submission" date="2021-12" db="EMBL/GenBank/DDBJ databases">
        <title>Resequencing data analysis of finger millet.</title>
        <authorList>
            <person name="Hatakeyama M."/>
            <person name="Aluri S."/>
            <person name="Balachadran M.T."/>
            <person name="Sivarajan S.R."/>
            <person name="Poveda L."/>
            <person name="Shimizu-Inatsugi R."/>
            <person name="Schlapbach R."/>
            <person name="Sreeman S.M."/>
            <person name="Shimizu K.K."/>
        </authorList>
    </citation>
    <scope>NUCLEOTIDE SEQUENCE</scope>
</reference>
<keyword evidence="2" id="KW-1185">Reference proteome</keyword>
<gene>
    <name evidence="1" type="primary">gb12954</name>
    <name evidence="1" type="ORF">PR202_gb12954</name>
</gene>
<evidence type="ECO:0000313" key="2">
    <source>
        <dbReference type="Proteomes" id="UP001054889"/>
    </source>
</evidence>
<dbReference type="Proteomes" id="UP001054889">
    <property type="component" value="Unassembled WGS sequence"/>
</dbReference>
<reference evidence="1" key="1">
    <citation type="journal article" date="2018" name="DNA Res.">
        <title>Multiple hybrid de novo genome assembly of finger millet, an orphan allotetraploid crop.</title>
        <authorList>
            <person name="Hatakeyama M."/>
            <person name="Aluri S."/>
            <person name="Balachadran M.T."/>
            <person name="Sivarajan S.R."/>
            <person name="Patrignani A."/>
            <person name="Gruter S."/>
            <person name="Poveda L."/>
            <person name="Shimizu-Inatsugi R."/>
            <person name="Baeten J."/>
            <person name="Francoijs K.J."/>
            <person name="Nataraja K.N."/>
            <person name="Reddy Y.A.N."/>
            <person name="Phadnis S."/>
            <person name="Ravikumar R.L."/>
            <person name="Schlapbach R."/>
            <person name="Sreeman S.M."/>
            <person name="Shimizu K.K."/>
        </authorList>
    </citation>
    <scope>NUCLEOTIDE SEQUENCE</scope>
</reference>
<organism evidence="1 2">
    <name type="scientific">Eleusine coracana subsp. coracana</name>
    <dbReference type="NCBI Taxonomy" id="191504"/>
    <lineage>
        <taxon>Eukaryota</taxon>
        <taxon>Viridiplantae</taxon>
        <taxon>Streptophyta</taxon>
        <taxon>Embryophyta</taxon>
        <taxon>Tracheophyta</taxon>
        <taxon>Spermatophyta</taxon>
        <taxon>Magnoliopsida</taxon>
        <taxon>Liliopsida</taxon>
        <taxon>Poales</taxon>
        <taxon>Poaceae</taxon>
        <taxon>PACMAD clade</taxon>
        <taxon>Chloridoideae</taxon>
        <taxon>Cynodonteae</taxon>
        <taxon>Eleusininae</taxon>
        <taxon>Eleusine</taxon>
    </lineage>
</organism>
<protein>
    <submittedName>
        <fullName evidence="1">Uncharacterized protein</fullName>
    </submittedName>
</protein>
<evidence type="ECO:0000313" key="1">
    <source>
        <dbReference type="EMBL" id="GJN25162.1"/>
    </source>
</evidence>